<dbReference type="AlphaFoldDB" id="A0A7Y0BNX4"/>
<dbReference type="EMBL" id="JABBGM010000003">
    <property type="protein sequence ID" value="NML93768.1"/>
    <property type="molecule type" value="Genomic_DNA"/>
</dbReference>
<keyword evidence="3" id="KW-1185">Reference proteome</keyword>
<evidence type="ECO:0000313" key="3">
    <source>
        <dbReference type="Proteomes" id="UP000583556"/>
    </source>
</evidence>
<dbReference type="SUPFAM" id="SSF52980">
    <property type="entry name" value="Restriction endonuclease-like"/>
    <property type="match status" value="1"/>
</dbReference>
<dbReference type="Gene3D" id="3.90.320.10">
    <property type="match status" value="1"/>
</dbReference>
<evidence type="ECO:0000313" key="2">
    <source>
        <dbReference type="EMBL" id="NML93768.1"/>
    </source>
</evidence>
<dbReference type="PANTHER" id="PTHR46609:SF6">
    <property type="entry name" value="EXONUCLEASE, PHAGE-TYPE_RECB, C-TERMINAL DOMAIN-CONTAINING PROTEIN-RELATED"/>
    <property type="match status" value="1"/>
</dbReference>
<sequence length="259" mass="28909">MTDNPFDPDYREYVAAVDDLVSGPTDGPPRKPAPHVIYHGDLLQGSDEWLQARCGLLTASEMKLIITPTGKVANNDKTRAHAYELAFQRLTGFVEPQYVSDAMLRGQEDEIYARAAYSEHYADVVETGFITNDKWGFTIGYSPDGLVGDDGLIECKSRAGKYQVQTIATDDVPEEYVLQLQTALLVSEREWIDFISYSGGQPVYVKRVHADPELQAAIIAAATAFEARVADVMREYRATLARMPKVIETERRALEEIII</sequence>
<protein>
    <submittedName>
        <fullName evidence="2">YqaJ-like viral recombinase</fullName>
    </submittedName>
</protein>
<organism evidence="2 3">
    <name type="scientific">Novosphingobium olei</name>
    <dbReference type="NCBI Taxonomy" id="2728851"/>
    <lineage>
        <taxon>Bacteria</taxon>
        <taxon>Pseudomonadati</taxon>
        <taxon>Pseudomonadota</taxon>
        <taxon>Alphaproteobacteria</taxon>
        <taxon>Sphingomonadales</taxon>
        <taxon>Sphingomonadaceae</taxon>
        <taxon>Novosphingobium</taxon>
    </lineage>
</organism>
<dbReference type="PANTHER" id="PTHR46609">
    <property type="entry name" value="EXONUCLEASE, PHAGE-TYPE/RECB, C-TERMINAL DOMAIN-CONTAINING PROTEIN"/>
    <property type="match status" value="1"/>
</dbReference>
<comment type="caution">
    <text evidence="2">The sequence shown here is derived from an EMBL/GenBank/DDBJ whole genome shotgun (WGS) entry which is preliminary data.</text>
</comment>
<name>A0A7Y0BNX4_9SPHN</name>
<evidence type="ECO:0000259" key="1">
    <source>
        <dbReference type="Pfam" id="PF09588"/>
    </source>
</evidence>
<dbReference type="InterPro" id="IPR019080">
    <property type="entry name" value="YqaJ_viral_recombinase"/>
</dbReference>
<dbReference type="InterPro" id="IPR011604">
    <property type="entry name" value="PDDEXK-like_dom_sf"/>
</dbReference>
<gene>
    <name evidence="2" type="ORF">HHL27_08825</name>
</gene>
<dbReference type="CDD" id="cd22343">
    <property type="entry name" value="PDDEXK_lambda_exonuclease-like"/>
    <property type="match status" value="1"/>
</dbReference>
<dbReference type="Pfam" id="PF09588">
    <property type="entry name" value="YqaJ"/>
    <property type="match status" value="1"/>
</dbReference>
<dbReference type="InterPro" id="IPR011335">
    <property type="entry name" value="Restrct_endonuc-II-like"/>
</dbReference>
<dbReference type="Proteomes" id="UP000583556">
    <property type="component" value="Unassembled WGS sequence"/>
</dbReference>
<proteinExistence type="predicted"/>
<feature type="domain" description="YqaJ viral recombinase" evidence="1">
    <location>
        <begin position="48"/>
        <end position="189"/>
    </location>
</feature>
<accession>A0A7Y0BNX4</accession>
<dbReference type="InterPro" id="IPR051703">
    <property type="entry name" value="NF-kappa-B_Signaling_Reg"/>
</dbReference>
<reference evidence="2 3" key="1">
    <citation type="submission" date="2020-04" db="EMBL/GenBank/DDBJ databases">
        <title>Novosphingobium sp. TW-4 isolated from soil.</title>
        <authorList>
            <person name="Dahal R.H."/>
            <person name="Chaudhary D.K."/>
        </authorList>
    </citation>
    <scope>NUCLEOTIDE SEQUENCE [LARGE SCALE GENOMIC DNA]</scope>
    <source>
        <strain evidence="2 3">TW-4</strain>
    </source>
</reference>